<dbReference type="OrthoDB" id="10438564at2759"/>
<comment type="caution">
    <text evidence="1">The sequence shown here is derived from an EMBL/GenBank/DDBJ whole genome shotgun (WGS) entry which is preliminary data.</text>
</comment>
<dbReference type="EMBL" id="LHQQ01000026">
    <property type="protein sequence ID" value="KOS46617.1"/>
    <property type="molecule type" value="Genomic_DNA"/>
</dbReference>
<accession>A0A0M8PA03</accession>
<evidence type="ECO:0000313" key="2">
    <source>
        <dbReference type="Proteomes" id="UP000037696"/>
    </source>
</evidence>
<dbReference type="Proteomes" id="UP000037696">
    <property type="component" value="Unassembled WGS sequence"/>
</dbReference>
<proteinExistence type="predicted"/>
<evidence type="ECO:0000313" key="1">
    <source>
        <dbReference type="EMBL" id="KOS46617.1"/>
    </source>
</evidence>
<dbReference type="AlphaFoldDB" id="A0A0M8PA03"/>
<name>A0A0M8PA03_9EURO</name>
<protein>
    <submittedName>
        <fullName evidence="1">Uncharacterized protein</fullName>
    </submittedName>
</protein>
<organism evidence="1 2">
    <name type="scientific">Penicillium nordicum</name>
    <dbReference type="NCBI Taxonomy" id="229535"/>
    <lineage>
        <taxon>Eukaryota</taxon>
        <taxon>Fungi</taxon>
        <taxon>Dikarya</taxon>
        <taxon>Ascomycota</taxon>
        <taxon>Pezizomycotina</taxon>
        <taxon>Eurotiomycetes</taxon>
        <taxon>Eurotiomycetidae</taxon>
        <taxon>Eurotiales</taxon>
        <taxon>Aspergillaceae</taxon>
        <taxon>Penicillium</taxon>
    </lineage>
</organism>
<keyword evidence="2" id="KW-1185">Reference proteome</keyword>
<gene>
    <name evidence="1" type="ORF">ACN38_g2386</name>
</gene>
<sequence length="79" mass="8913">MTTLQSVEARICATSSNRRLCSQVQEVAVVGRESIPRIFLLPQARSTWEGGLEEESCVISTRSKGQEYRTVMTRFGFSR</sequence>
<reference evidence="1 2" key="1">
    <citation type="submission" date="2015-08" db="EMBL/GenBank/DDBJ databases">
        <title>Genome sequencing of Penicillium nordicum.</title>
        <authorList>
            <person name="Nguyen H.D."/>
            <person name="Seifert K.A."/>
        </authorList>
    </citation>
    <scope>NUCLEOTIDE SEQUENCE [LARGE SCALE GENOMIC DNA]</scope>
    <source>
        <strain evidence="1 2">DAOMC 185683</strain>
    </source>
</reference>